<dbReference type="GO" id="GO:0008757">
    <property type="term" value="F:S-adenosylmethionine-dependent methyltransferase activity"/>
    <property type="evidence" value="ECO:0007669"/>
    <property type="project" value="InterPro"/>
</dbReference>
<comment type="caution">
    <text evidence="5">The sequence shown here is derived from an EMBL/GenBank/DDBJ whole genome shotgun (WGS) entry which is preliminary data.</text>
</comment>
<dbReference type="AlphaFoldDB" id="A0A2M9CPG5"/>
<evidence type="ECO:0000256" key="3">
    <source>
        <dbReference type="ARBA" id="ARBA00022691"/>
    </source>
</evidence>
<evidence type="ECO:0000256" key="1">
    <source>
        <dbReference type="ARBA" id="ARBA00022603"/>
    </source>
</evidence>
<dbReference type="Pfam" id="PF08241">
    <property type="entry name" value="Methyltransf_11"/>
    <property type="match status" value="1"/>
</dbReference>
<dbReference type="RefSeq" id="WP_157802542.1">
    <property type="nucleotide sequence ID" value="NZ_BOOX01000022.1"/>
</dbReference>
<dbReference type="InterPro" id="IPR013216">
    <property type="entry name" value="Methyltransf_11"/>
</dbReference>
<dbReference type="Proteomes" id="UP000231693">
    <property type="component" value="Unassembled WGS sequence"/>
</dbReference>
<gene>
    <name evidence="5" type="ORF">CLV28_1263</name>
</gene>
<keyword evidence="3" id="KW-0949">S-adenosyl-L-methionine</keyword>
<evidence type="ECO:0000259" key="4">
    <source>
        <dbReference type="Pfam" id="PF08241"/>
    </source>
</evidence>
<evidence type="ECO:0000313" key="6">
    <source>
        <dbReference type="Proteomes" id="UP000231693"/>
    </source>
</evidence>
<dbReference type="SUPFAM" id="SSF53335">
    <property type="entry name" value="S-adenosyl-L-methionine-dependent methyltransferases"/>
    <property type="match status" value="1"/>
</dbReference>
<feature type="domain" description="Methyltransferase type 11" evidence="4">
    <location>
        <begin position="39"/>
        <end position="128"/>
    </location>
</feature>
<accession>A0A2M9CPG5</accession>
<evidence type="ECO:0000313" key="5">
    <source>
        <dbReference type="EMBL" id="PJJ73785.1"/>
    </source>
</evidence>
<name>A0A2M9CPG5_9CELL</name>
<dbReference type="Gene3D" id="3.40.50.150">
    <property type="entry name" value="Vaccinia Virus protein VP39"/>
    <property type="match status" value="1"/>
</dbReference>
<organism evidence="5 6">
    <name type="scientific">Sediminihabitans luteus</name>
    <dbReference type="NCBI Taxonomy" id="1138585"/>
    <lineage>
        <taxon>Bacteria</taxon>
        <taxon>Bacillati</taxon>
        <taxon>Actinomycetota</taxon>
        <taxon>Actinomycetes</taxon>
        <taxon>Micrococcales</taxon>
        <taxon>Cellulomonadaceae</taxon>
        <taxon>Sediminihabitans</taxon>
    </lineage>
</organism>
<dbReference type="PANTHER" id="PTHR43464:SF19">
    <property type="entry name" value="UBIQUINONE BIOSYNTHESIS O-METHYLTRANSFERASE, MITOCHONDRIAL"/>
    <property type="match status" value="1"/>
</dbReference>
<keyword evidence="2 5" id="KW-0808">Transferase</keyword>
<dbReference type="OrthoDB" id="9795634at2"/>
<keyword evidence="6" id="KW-1185">Reference proteome</keyword>
<dbReference type="GO" id="GO:0032259">
    <property type="term" value="P:methylation"/>
    <property type="evidence" value="ECO:0007669"/>
    <property type="project" value="UniProtKB-KW"/>
</dbReference>
<dbReference type="CDD" id="cd02440">
    <property type="entry name" value="AdoMet_MTases"/>
    <property type="match status" value="1"/>
</dbReference>
<proteinExistence type="predicted"/>
<dbReference type="InterPro" id="IPR029063">
    <property type="entry name" value="SAM-dependent_MTases_sf"/>
</dbReference>
<reference evidence="5 6" key="1">
    <citation type="submission" date="2017-11" db="EMBL/GenBank/DDBJ databases">
        <title>Genomic Encyclopedia of Archaeal and Bacterial Type Strains, Phase II (KMG-II): From Individual Species to Whole Genera.</title>
        <authorList>
            <person name="Goeker M."/>
        </authorList>
    </citation>
    <scope>NUCLEOTIDE SEQUENCE [LARGE SCALE GENOMIC DNA]</scope>
    <source>
        <strain evidence="5 6">DSM 25478</strain>
    </source>
</reference>
<sequence length="258" mass="26421">MQGTDPTAYDASFAHLCAGTHAHLLDRVREVVRPPGALLDVGTGTGMLARRASEAGFLVTGVDHDPGMLAAATARAPGARFALGTLPALAVADGAFDAAVANFVINHVADPRASVAEMHRCVRPGGVAATAIWGTFPNPLAVVWDAMIELSGAYRPAPATLDPALEFERTPEGLAGLHRAAGASDVDAGELSWTWTVVPADVWRAVAGGVAGIGAVYRANTAGTQEAMRVAFDAITSGLAVDGALHLESRAVWAIATA</sequence>
<evidence type="ECO:0000256" key="2">
    <source>
        <dbReference type="ARBA" id="ARBA00022679"/>
    </source>
</evidence>
<protein>
    <submittedName>
        <fullName evidence="5">Methyltransferase family protein</fullName>
    </submittedName>
</protein>
<dbReference type="PANTHER" id="PTHR43464">
    <property type="entry name" value="METHYLTRANSFERASE"/>
    <property type="match status" value="1"/>
</dbReference>
<keyword evidence="1 5" id="KW-0489">Methyltransferase</keyword>
<dbReference type="EMBL" id="PGFE01000002">
    <property type="protein sequence ID" value="PJJ73785.1"/>
    <property type="molecule type" value="Genomic_DNA"/>
</dbReference>